<feature type="signal peptide" evidence="3">
    <location>
        <begin position="1"/>
        <end position="23"/>
    </location>
</feature>
<sequence>MKLLNLLFVAVVFMSLLFSGAFTLIEDDGDDEDALVDQVDEDTTNTLNENEEPSSLLGVSRFLAQKKPKGKLTCNKYPKICRAKGSPGRSCCKKKCVNVKTDRLNCGKCGKKCSYSWICCKGRCINPRKDRKNCGGCKKRCKKGEYCAYGMCNY</sequence>
<dbReference type="OrthoDB" id="5421723at2759"/>
<dbReference type="Proteomes" id="UP000631114">
    <property type="component" value="Unassembled WGS sequence"/>
</dbReference>
<keyword evidence="2 3" id="KW-0732">Signal</keyword>
<evidence type="ECO:0000256" key="1">
    <source>
        <dbReference type="ARBA" id="ARBA00006010"/>
    </source>
</evidence>
<comment type="caution">
    <text evidence="4">The sequence shown here is derived from an EMBL/GenBank/DDBJ whole genome shotgun (WGS) entry which is preliminary data.</text>
</comment>
<accession>A0A835IK30</accession>
<organism evidence="4 5">
    <name type="scientific">Coptis chinensis</name>
    <dbReference type="NCBI Taxonomy" id="261450"/>
    <lineage>
        <taxon>Eukaryota</taxon>
        <taxon>Viridiplantae</taxon>
        <taxon>Streptophyta</taxon>
        <taxon>Embryophyta</taxon>
        <taxon>Tracheophyta</taxon>
        <taxon>Spermatophyta</taxon>
        <taxon>Magnoliopsida</taxon>
        <taxon>Ranunculales</taxon>
        <taxon>Ranunculaceae</taxon>
        <taxon>Coptidoideae</taxon>
        <taxon>Coptis</taxon>
    </lineage>
</organism>
<evidence type="ECO:0000313" key="5">
    <source>
        <dbReference type="Proteomes" id="UP000631114"/>
    </source>
</evidence>
<keyword evidence="5" id="KW-1185">Reference proteome</keyword>
<feature type="chain" id="PRO_5032681808" description="Stigma-specific STIG1-like protein 1" evidence="3">
    <location>
        <begin position="24"/>
        <end position="154"/>
    </location>
</feature>
<protein>
    <recommendedName>
        <fullName evidence="6">Stigma-specific STIG1-like protein 1</fullName>
    </recommendedName>
</protein>
<evidence type="ECO:0008006" key="6">
    <source>
        <dbReference type="Google" id="ProtNLM"/>
    </source>
</evidence>
<comment type="similarity">
    <text evidence="1">Belongs to the STIG1 family.</text>
</comment>
<evidence type="ECO:0000313" key="4">
    <source>
        <dbReference type="EMBL" id="KAF9619236.1"/>
    </source>
</evidence>
<dbReference type="AlphaFoldDB" id="A0A835IK30"/>
<dbReference type="InterPro" id="IPR006969">
    <property type="entry name" value="Stig-like"/>
</dbReference>
<reference evidence="4 5" key="1">
    <citation type="submission" date="2020-10" db="EMBL/GenBank/DDBJ databases">
        <title>The Coptis chinensis genome and diversification of protoberbering-type alkaloids.</title>
        <authorList>
            <person name="Wang B."/>
            <person name="Shu S."/>
            <person name="Song C."/>
            <person name="Liu Y."/>
        </authorList>
    </citation>
    <scope>NUCLEOTIDE SEQUENCE [LARGE SCALE GENOMIC DNA]</scope>
    <source>
        <strain evidence="4">HL-2020</strain>
        <tissue evidence="4">Leaf</tissue>
    </source>
</reference>
<dbReference type="EMBL" id="JADFTS010000002">
    <property type="protein sequence ID" value="KAF9619236.1"/>
    <property type="molecule type" value="Genomic_DNA"/>
</dbReference>
<dbReference type="Pfam" id="PF04885">
    <property type="entry name" value="Stig1"/>
    <property type="match status" value="1"/>
</dbReference>
<dbReference type="PANTHER" id="PTHR33227">
    <property type="entry name" value="STIGMA-SPECIFIC STIG1-LIKE PROTEIN 3"/>
    <property type="match status" value="1"/>
</dbReference>
<gene>
    <name evidence="4" type="ORF">IFM89_005790</name>
</gene>
<dbReference type="PANTHER" id="PTHR33227:SF21">
    <property type="entry name" value="F12F1.21 PROTEIN"/>
    <property type="match status" value="1"/>
</dbReference>
<evidence type="ECO:0000256" key="3">
    <source>
        <dbReference type="SAM" id="SignalP"/>
    </source>
</evidence>
<proteinExistence type="inferred from homology"/>
<name>A0A835IK30_9MAGN</name>
<evidence type="ECO:0000256" key="2">
    <source>
        <dbReference type="ARBA" id="ARBA00022729"/>
    </source>
</evidence>